<evidence type="ECO:0000313" key="1">
    <source>
        <dbReference type="EMBL" id="TWU56602.1"/>
    </source>
</evidence>
<dbReference type="RefSeq" id="WP_146457802.1">
    <property type="nucleotide sequence ID" value="NZ_SJPW01000003.1"/>
</dbReference>
<keyword evidence="2" id="KW-1185">Reference proteome</keyword>
<dbReference type="AlphaFoldDB" id="A0A5C6F6J2"/>
<organism evidence="1 2">
    <name type="scientific">Rubripirellula tenax</name>
    <dbReference type="NCBI Taxonomy" id="2528015"/>
    <lineage>
        <taxon>Bacteria</taxon>
        <taxon>Pseudomonadati</taxon>
        <taxon>Planctomycetota</taxon>
        <taxon>Planctomycetia</taxon>
        <taxon>Pirellulales</taxon>
        <taxon>Pirellulaceae</taxon>
        <taxon>Rubripirellula</taxon>
    </lineage>
</organism>
<accession>A0A5C6F6J2</accession>
<dbReference type="OrthoDB" id="222074at2"/>
<name>A0A5C6F6J2_9BACT</name>
<proteinExistence type="predicted"/>
<comment type="caution">
    <text evidence="1">The sequence shown here is derived from an EMBL/GenBank/DDBJ whole genome shotgun (WGS) entry which is preliminary data.</text>
</comment>
<protein>
    <submittedName>
        <fullName evidence="1">Uncharacterized protein</fullName>
    </submittedName>
</protein>
<reference evidence="1 2" key="1">
    <citation type="submission" date="2019-02" db="EMBL/GenBank/DDBJ databases">
        <title>Deep-cultivation of Planctomycetes and their phenomic and genomic characterization uncovers novel biology.</title>
        <authorList>
            <person name="Wiegand S."/>
            <person name="Jogler M."/>
            <person name="Boedeker C."/>
            <person name="Pinto D."/>
            <person name="Vollmers J."/>
            <person name="Rivas-Marin E."/>
            <person name="Kohn T."/>
            <person name="Peeters S.H."/>
            <person name="Heuer A."/>
            <person name="Rast P."/>
            <person name="Oberbeckmann S."/>
            <person name="Bunk B."/>
            <person name="Jeske O."/>
            <person name="Meyerdierks A."/>
            <person name="Storesund J.E."/>
            <person name="Kallscheuer N."/>
            <person name="Luecker S."/>
            <person name="Lage O.M."/>
            <person name="Pohl T."/>
            <person name="Merkel B.J."/>
            <person name="Hornburger P."/>
            <person name="Mueller R.-W."/>
            <person name="Bruemmer F."/>
            <person name="Labrenz M."/>
            <person name="Spormann A.M."/>
            <person name="Op Den Camp H."/>
            <person name="Overmann J."/>
            <person name="Amann R."/>
            <person name="Jetten M.S.M."/>
            <person name="Mascher T."/>
            <person name="Medema M.H."/>
            <person name="Devos D.P."/>
            <person name="Kaster A.-K."/>
            <person name="Ovreas L."/>
            <person name="Rohde M."/>
            <person name="Galperin M.Y."/>
            <person name="Jogler C."/>
        </authorList>
    </citation>
    <scope>NUCLEOTIDE SEQUENCE [LARGE SCALE GENOMIC DNA]</scope>
    <source>
        <strain evidence="1 2">Poly51</strain>
    </source>
</reference>
<evidence type="ECO:0000313" key="2">
    <source>
        <dbReference type="Proteomes" id="UP000318288"/>
    </source>
</evidence>
<dbReference type="Proteomes" id="UP000318288">
    <property type="component" value="Unassembled WGS sequence"/>
</dbReference>
<gene>
    <name evidence="1" type="ORF">Poly51_25180</name>
</gene>
<dbReference type="EMBL" id="SJPW01000003">
    <property type="protein sequence ID" value="TWU56602.1"/>
    <property type="molecule type" value="Genomic_DNA"/>
</dbReference>
<sequence>MPVFDECCVLIPASTLEDFPTKLSDDDARSLLAGWTVLWHPRLLAQTEQTPAWYRADAPPEPPAKRMIVAPAPSLAKLPQAYAQRAIADADCRWITGANRAEMEAALGLDPCDPCDADPSVVDGSGRKIGVEDFYAAGFVALQIQIMTRRLRYTSNLDEIFLQTRLVTAAKAFLQGDGPAATAALHEVFDALAEERDHYFTSDPHLIDLTLVTDSTVDALIDAWAARPMSLQSVPNSDSPQLATPGNLLFDGRAAIALSTRTDAPSVDLLGRLRGGEIGWAGGGPDSDRHLDAMTLVQSQDAFVAAHQQATEAIGIAPLVYGRLTGATPSDMTATITKLGYQGMIPIDFAGGSGFGDEAKVILQAGGAEIEALTAKPIDAASDASFLAIGAKLGEAIDSGEIATALLVHWPGQGCESFHDLRRSASWGVSLGRFWRIDRYFTEGEHPYHHANTSATTNDSAVLLNDLVEAETADPVSSIAAHYRAGIVAERDAMIRGMAALVRGTASDDNAIDAAESFATAVGAKPSDATGQSKLIINPYSNGVRHQTLMQKDVGAADHVFAASSVSGGVAATADVPACGFVSLKPGKSNKQSSMKGWLRNKWLGNPTSIAEGGRLQNEFLEASIHPESGGISGVYSGTSRGNRFSMRLVAVGLNGHSEKAETTMKCDKIRVVESTTAKGVIEVTGKIIDDQNVSLAMFKVQYTLARGSRVIDVDGEVSPATTTTSATATAWGDDPWRSYIAARVAVASDASICRVLLRDKVHRGGARRLVSPLGLLIDEADRQTMVGTSGLAFHRRVDQRFFDTILSVRGEAQAKFSLHYGFDVSNPITSAKSAIAPPIEVDIAADGRASDIGWIVHSSPKDLVVSAMEVFRRDDGALAATVRIIQTRPKSCNATLRFFRDVEFACLAGDDESERLAARDDQVSVAMAAHAVTDLLVVFKPSGDST</sequence>